<reference evidence="2 3" key="1">
    <citation type="journal article" date="2015" name="Genome Announc.">
        <title>Draft Genome Sequence and Gene Annotation of the Entomopathogenic Fungus Verticillium hemipterigenum.</title>
        <authorList>
            <person name="Horn F."/>
            <person name="Habel A."/>
            <person name="Scharf D.H."/>
            <person name="Dworschak J."/>
            <person name="Brakhage A.A."/>
            <person name="Guthke R."/>
            <person name="Hertweck C."/>
            <person name="Linde J."/>
        </authorList>
    </citation>
    <scope>NUCLEOTIDE SEQUENCE [LARGE SCALE GENOMIC DNA]</scope>
</reference>
<evidence type="ECO:0000256" key="1">
    <source>
        <dbReference type="SAM" id="Coils"/>
    </source>
</evidence>
<organism evidence="2 3">
    <name type="scientific">[Torrubiella] hemipterigena</name>
    <dbReference type="NCBI Taxonomy" id="1531966"/>
    <lineage>
        <taxon>Eukaryota</taxon>
        <taxon>Fungi</taxon>
        <taxon>Dikarya</taxon>
        <taxon>Ascomycota</taxon>
        <taxon>Pezizomycotina</taxon>
        <taxon>Sordariomycetes</taxon>
        <taxon>Hypocreomycetidae</taxon>
        <taxon>Hypocreales</taxon>
        <taxon>Clavicipitaceae</taxon>
        <taxon>Clavicipitaceae incertae sedis</taxon>
        <taxon>'Torrubiella' clade</taxon>
    </lineage>
</organism>
<dbReference type="OrthoDB" id="4777915at2759"/>
<proteinExistence type="predicted"/>
<feature type="coiled-coil region" evidence="1">
    <location>
        <begin position="19"/>
        <end position="53"/>
    </location>
</feature>
<dbReference type="Proteomes" id="UP000039046">
    <property type="component" value="Unassembled WGS sequence"/>
</dbReference>
<keyword evidence="3" id="KW-1185">Reference proteome</keyword>
<evidence type="ECO:0000313" key="3">
    <source>
        <dbReference type="Proteomes" id="UP000039046"/>
    </source>
</evidence>
<evidence type="ECO:0000313" key="2">
    <source>
        <dbReference type="EMBL" id="CEJ91367.1"/>
    </source>
</evidence>
<gene>
    <name evidence="2" type="ORF">VHEMI07085</name>
</gene>
<name>A0A0A1TM90_9HYPO</name>
<dbReference type="EMBL" id="CDHN01000003">
    <property type="protein sequence ID" value="CEJ91367.1"/>
    <property type="molecule type" value="Genomic_DNA"/>
</dbReference>
<accession>A0A0A1TM90</accession>
<sequence>MESEQGGFPWMTPRDVAYRQRWKDDCDREQRTMDDITEKALKEREQLDRASNHLLFGRSPLRDSWYFRQSIYAAAKIDYYSAPYPSSVLPGPEGLQTPALCKYIICDATHPDMDTFDGDAIRAMDDIYQERLRIEESNPKLVKARAAARWDYEEAGMQRAIMTLAIYEKQIEETGTFDAEAAWSQIKPRRPAWLQEMADDYTSVFGFAIFKSSKFMSRPESAYTQWLGAFDSTAPLKDGSLTGICRASDTIFDGFLVRHHGYLQWEKEAANEDDSVSMREKFATLVPSLKSKTSNDTFLVVTDNCVPHSLDNNTLRMTSYVPKKRGENEVLLLEIEPLFVWAYDAHWSPPEAGTACDEDGYEGRIKVDARVILSWFYYARAVMGHTMKDLWRRAQNEPGQIWTAKTSLVNSGLPVALI</sequence>
<dbReference type="HOGENOM" id="CLU_652446_0_0_1"/>
<keyword evidence="1" id="KW-0175">Coiled coil</keyword>
<dbReference type="AlphaFoldDB" id="A0A0A1TM90"/>
<protein>
    <submittedName>
        <fullName evidence="2">Uncharacterized protein</fullName>
    </submittedName>
</protein>